<name>A0A0C2ZJ95_9AGAM</name>
<dbReference type="AlphaFoldDB" id="A0A0C2ZJ95"/>
<keyword evidence="3" id="KW-1185">Reference proteome</keyword>
<reference evidence="2 3" key="1">
    <citation type="submission" date="2014-04" db="EMBL/GenBank/DDBJ databases">
        <authorList>
            <consortium name="DOE Joint Genome Institute"/>
            <person name="Kuo A."/>
            <person name="Kohler A."/>
            <person name="Nagy L.G."/>
            <person name="Floudas D."/>
            <person name="Copeland A."/>
            <person name="Barry K.W."/>
            <person name="Cichocki N."/>
            <person name="Veneault-Fourrey C."/>
            <person name="LaButti K."/>
            <person name="Lindquist E.A."/>
            <person name="Lipzen A."/>
            <person name="Lundell T."/>
            <person name="Morin E."/>
            <person name="Murat C."/>
            <person name="Sun H."/>
            <person name="Tunlid A."/>
            <person name="Henrissat B."/>
            <person name="Grigoriev I.V."/>
            <person name="Hibbett D.S."/>
            <person name="Martin F."/>
            <person name="Nordberg H.P."/>
            <person name="Cantor M.N."/>
            <person name="Hua S.X."/>
        </authorList>
    </citation>
    <scope>NUCLEOTIDE SEQUENCE [LARGE SCALE GENOMIC DNA]</scope>
    <source>
        <strain evidence="2 3">Foug A</strain>
    </source>
</reference>
<sequence>MILRGKCKAAKAPGRQPTGDMLWMVPRIRIHHPSLCKSSSLFLSRDTSSNCLTGLLSIRSPPPRPSNHCPIVSRREPLTRRP</sequence>
<organism evidence="2 3">
    <name type="scientific">Scleroderma citrinum Foug A</name>
    <dbReference type="NCBI Taxonomy" id="1036808"/>
    <lineage>
        <taxon>Eukaryota</taxon>
        <taxon>Fungi</taxon>
        <taxon>Dikarya</taxon>
        <taxon>Basidiomycota</taxon>
        <taxon>Agaricomycotina</taxon>
        <taxon>Agaricomycetes</taxon>
        <taxon>Agaricomycetidae</taxon>
        <taxon>Boletales</taxon>
        <taxon>Sclerodermatineae</taxon>
        <taxon>Sclerodermataceae</taxon>
        <taxon>Scleroderma</taxon>
    </lineage>
</organism>
<gene>
    <name evidence="2" type="ORF">SCLCIDRAFT_1215749</name>
</gene>
<proteinExistence type="predicted"/>
<dbReference type="InParanoid" id="A0A0C2ZJ95"/>
<evidence type="ECO:0000313" key="3">
    <source>
        <dbReference type="Proteomes" id="UP000053989"/>
    </source>
</evidence>
<protein>
    <submittedName>
        <fullName evidence="2">Uncharacterized protein</fullName>
    </submittedName>
</protein>
<dbReference type="Proteomes" id="UP000053989">
    <property type="component" value="Unassembled WGS sequence"/>
</dbReference>
<dbReference type="HOGENOM" id="CLU_2559654_0_0_1"/>
<reference evidence="3" key="2">
    <citation type="submission" date="2015-01" db="EMBL/GenBank/DDBJ databases">
        <title>Evolutionary Origins and Diversification of the Mycorrhizal Mutualists.</title>
        <authorList>
            <consortium name="DOE Joint Genome Institute"/>
            <consortium name="Mycorrhizal Genomics Consortium"/>
            <person name="Kohler A."/>
            <person name="Kuo A."/>
            <person name="Nagy L.G."/>
            <person name="Floudas D."/>
            <person name="Copeland A."/>
            <person name="Barry K.W."/>
            <person name="Cichocki N."/>
            <person name="Veneault-Fourrey C."/>
            <person name="LaButti K."/>
            <person name="Lindquist E.A."/>
            <person name="Lipzen A."/>
            <person name="Lundell T."/>
            <person name="Morin E."/>
            <person name="Murat C."/>
            <person name="Riley R."/>
            <person name="Ohm R."/>
            <person name="Sun H."/>
            <person name="Tunlid A."/>
            <person name="Henrissat B."/>
            <person name="Grigoriev I.V."/>
            <person name="Hibbett D.S."/>
            <person name="Martin F."/>
        </authorList>
    </citation>
    <scope>NUCLEOTIDE SEQUENCE [LARGE SCALE GENOMIC DNA]</scope>
    <source>
        <strain evidence="3">Foug A</strain>
    </source>
</reference>
<evidence type="ECO:0000313" key="2">
    <source>
        <dbReference type="EMBL" id="KIM61653.1"/>
    </source>
</evidence>
<feature type="region of interest" description="Disordered" evidence="1">
    <location>
        <begin position="62"/>
        <end position="82"/>
    </location>
</feature>
<feature type="compositionally biased region" description="Basic and acidic residues" evidence="1">
    <location>
        <begin position="73"/>
        <end position="82"/>
    </location>
</feature>
<evidence type="ECO:0000256" key="1">
    <source>
        <dbReference type="SAM" id="MobiDB-lite"/>
    </source>
</evidence>
<accession>A0A0C2ZJ95</accession>
<dbReference type="EMBL" id="KN822049">
    <property type="protein sequence ID" value="KIM61653.1"/>
    <property type="molecule type" value="Genomic_DNA"/>
</dbReference>